<dbReference type="PROSITE" id="PS50850">
    <property type="entry name" value="MFS"/>
    <property type="match status" value="1"/>
</dbReference>
<keyword evidence="3" id="KW-1003">Cell membrane</keyword>
<dbReference type="InterPro" id="IPR036259">
    <property type="entry name" value="MFS_trans_sf"/>
</dbReference>
<feature type="transmembrane region" description="Helical" evidence="7">
    <location>
        <begin position="231"/>
        <end position="255"/>
    </location>
</feature>
<protein>
    <submittedName>
        <fullName evidence="9">MFS family permease</fullName>
    </submittedName>
</protein>
<feature type="transmembrane region" description="Helical" evidence="7">
    <location>
        <begin position="80"/>
        <end position="107"/>
    </location>
</feature>
<evidence type="ECO:0000256" key="5">
    <source>
        <dbReference type="ARBA" id="ARBA00022989"/>
    </source>
</evidence>
<feature type="transmembrane region" description="Helical" evidence="7">
    <location>
        <begin position="386"/>
        <end position="405"/>
    </location>
</feature>
<comment type="subcellular location">
    <subcellularLocation>
        <location evidence="1">Cell membrane</location>
        <topology evidence="1">Multi-pass membrane protein</topology>
    </subcellularLocation>
</comment>
<dbReference type="Gene3D" id="1.20.1250.20">
    <property type="entry name" value="MFS general substrate transporter like domains"/>
    <property type="match status" value="1"/>
</dbReference>
<evidence type="ECO:0000256" key="2">
    <source>
        <dbReference type="ARBA" id="ARBA00022448"/>
    </source>
</evidence>
<keyword evidence="2" id="KW-0813">Transport</keyword>
<feature type="domain" description="Major facilitator superfamily (MFS) profile" evidence="8">
    <location>
        <begin position="228"/>
        <end position="422"/>
    </location>
</feature>
<gene>
    <name evidence="9" type="ORF">HEB94_008901</name>
</gene>
<feature type="transmembrane region" description="Helical" evidence="7">
    <location>
        <begin position="360"/>
        <end position="380"/>
    </location>
</feature>
<reference evidence="9" key="1">
    <citation type="submission" date="2020-10" db="EMBL/GenBank/DDBJ databases">
        <title>Sequencing the genomes of 1000 actinobacteria strains.</title>
        <authorList>
            <person name="Klenk H.-P."/>
        </authorList>
    </citation>
    <scope>NUCLEOTIDE SEQUENCE</scope>
    <source>
        <strain evidence="9">DSM 45354</strain>
    </source>
</reference>
<feature type="transmembrane region" description="Helical" evidence="7">
    <location>
        <begin position="318"/>
        <end position="340"/>
    </location>
</feature>
<feature type="transmembrane region" description="Helical" evidence="7">
    <location>
        <begin position="27"/>
        <end position="47"/>
    </location>
</feature>
<evidence type="ECO:0000313" key="10">
    <source>
        <dbReference type="Proteomes" id="UP000638648"/>
    </source>
</evidence>
<evidence type="ECO:0000256" key="3">
    <source>
        <dbReference type="ARBA" id="ARBA00022475"/>
    </source>
</evidence>
<proteinExistence type="predicted"/>
<dbReference type="AlphaFoldDB" id="A0A927N6U0"/>
<feature type="transmembrane region" description="Helical" evidence="7">
    <location>
        <begin position="261"/>
        <end position="283"/>
    </location>
</feature>
<dbReference type="PANTHER" id="PTHR23513:SF6">
    <property type="entry name" value="MAJOR FACILITATOR SUPERFAMILY ASSOCIATED DOMAIN-CONTAINING PROTEIN"/>
    <property type="match status" value="1"/>
</dbReference>
<evidence type="ECO:0000256" key="1">
    <source>
        <dbReference type="ARBA" id="ARBA00004651"/>
    </source>
</evidence>
<dbReference type="RefSeq" id="WP_192755171.1">
    <property type="nucleotide sequence ID" value="NZ_BAABJL010000222.1"/>
</dbReference>
<feature type="transmembrane region" description="Helical" evidence="7">
    <location>
        <begin position="113"/>
        <end position="136"/>
    </location>
</feature>
<keyword evidence="10" id="KW-1185">Reference proteome</keyword>
<evidence type="ECO:0000256" key="7">
    <source>
        <dbReference type="SAM" id="Phobius"/>
    </source>
</evidence>
<feature type="transmembrane region" description="Helical" evidence="7">
    <location>
        <begin position="295"/>
        <end position="312"/>
    </location>
</feature>
<accession>A0A927N6U0</accession>
<dbReference type="InterPro" id="IPR020846">
    <property type="entry name" value="MFS_dom"/>
</dbReference>
<name>A0A927N6U0_9ACTN</name>
<dbReference type="SUPFAM" id="SSF103473">
    <property type="entry name" value="MFS general substrate transporter"/>
    <property type="match status" value="1"/>
</dbReference>
<dbReference type="Pfam" id="PF05977">
    <property type="entry name" value="MFS_3"/>
    <property type="match status" value="1"/>
</dbReference>
<dbReference type="PANTHER" id="PTHR23513">
    <property type="entry name" value="INTEGRAL MEMBRANE EFFLUX PROTEIN-RELATED"/>
    <property type="match status" value="1"/>
</dbReference>
<dbReference type="GO" id="GO:0022857">
    <property type="term" value="F:transmembrane transporter activity"/>
    <property type="evidence" value="ECO:0007669"/>
    <property type="project" value="InterPro"/>
</dbReference>
<sequence>MLWRWTEVLRSNREFAKLWTGQASSSFGSAVTTVAMPLTAVVVLHASPLQMGVLSALTVVPHLLFGLPAGVWVDRFRRRPILIVADLGRALLLGTIPVLGAFGLLRIEHLCAVAFLAGALTLFSDTASTTLVPALVDRKRLMEANGASMLNQTVAATAGPSVAGGLVQLVTAPIAIALDAISYLVSAVCSFLIREPSHPVRSDDSRPRSAPMRAQLTEGLRAVFGNPLMSALAVSATLGAVAGAMQGPLVVLYMVRELRLSPFLVGVAVTVVGVASVAGALVAPAFSDRLGPGRSYIVGQLLVSLAGFVLAAPGGPMVLLASVLFLGQTLTGLGLPLFAVPQRTLRQALVPDHLLGRVTATWRTLVIGGQTFGALLGGLLGTALRLRPTLILSGAGMLLGFLWAARSPLRSLTHVPGAEPAT</sequence>
<evidence type="ECO:0000313" key="9">
    <source>
        <dbReference type="EMBL" id="MBE1612053.1"/>
    </source>
</evidence>
<organism evidence="9 10">
    <name type="scientific">Actinopolymorpha pittospori</name>
    <dbReference type="NCBI Taxonomy" id="648752"/>
    <lineage>
        <taxon>Bacteria</taxon>
        <taxon>Bacillati</taxon>
        <taxon>Actinomycetota</taxon>
        <taxon>Actinomycetes</taxon>
        <taxon>Propionibacteriales</taxon>
        <taxon>Actinopolymorphaceae</taxon>
        <taxon>Actinopolymorpha</taxon>
    </lineage>
</organism>
<dbReference type="GO" id="GO:0005886">
    <property type="term" value="C:plasma membrane"/>
    <property type="evidence" value="ECO:0007669"/>
    <property type="project" value="UniProtKB-SubCell"/>
</dbReference>
<feature type="transmembrane region" description="Helical" evidence="7">
    <location>
        <begin position="148"/>
        <end position="167"/>
    </location>
</feature>
<evidence type="ECO:0000259" key="8">
    <source>
        <dbReference type="PROSITE" id="PS50850"/>
    </source>
</evidence>
<keyword evidence="4 7" id="KW-0812">Transmembrane</keyword>
<dbReference type="InterPro" id="IPR010290">
    <property type="entry name" value="TM_effector"/>
</dbReference>
<dbReference type="Proteomes" id="UP000638648">
    <property type="component" value="Unassembled WGS sequence"/>
</dbReference>
<dbReference type="EMBL" id="JADBEM010000001">
    <property type="protein sequence ID" value="MBE1612053.1"/>
    <property type="molecule type" value="Genomic_DNA"/>
</dbReference>
<dbReference type="CDD" id="cd06173">
    <property type="entry name" value="MFS_MefA_like"/>
    <property type="match status" value="1"/>
</dbReference>
<keyword evidence="5 7" id="KW-1133">Transmembrane helix</keyword>
<evidence type="ECO:0000256" key="6">
    <source>
        <dbReference type="ARBA" id="ARBA00023136"/>
    </source>
</evidence>
<comment type="caution">
    <text evidence="9">The sequence shown here is derived from an EMBL/GenBank/DDBJ whole genome shotgun (WGS) entry which is preliminary data.</text>
</comment>
<feature type="transmembrane region" description="Helical" evidence="7">
    <location>
        <begin position="53"/>
        <end position="73"/>
    </location>
</feature>
<keyword evidence="6 7" id="KW-0472">Membrane</keyword>
<evidence type="ECO:0000256" key="4">
    <source>
        <dbReference type="ARBA" id="ARBA00022692"/>
    </source>
</evidence>